<comment type="caution">
    <text evidence="6">The sequence shown here is derived from an EMBL/GenBank/DDBJ whole genome shotgun (WGS) entry which is preliminary data.</text>
</comment>
<dbReference type="InterPro" id="IPR050707">
    <property type="entry name" value="HTH_MetabolicPath_Reg"/>
</dbReference>
<dbReference type="PANTHER" id="PTHR30136">
    <property type="entry name" value="HELIX-TURN-HELIX TRANSCRIPTIONAL REGULATOR, ICLR FAMILY"/>
    <property type="match status" value="1"/>
</dbReference>
<evidence type="ECO:0000256" key="2">
    <source>
        <dbReference type="ARBA" id="ARBA00023125"/>
    </source>
</evidence>
<dbReference type="GO" id="GO:0045892">
    <property type="term" value="P:negative regulation of DNA-templated transcription"/>
    <property type="evidence" value="ECO:0007669"/>
    <property type="project" value="TreeGrafter"/>
</dbReference>
<organism evidence="6">
    <name type="scientific">mine drainage metagenome</name>
    <dbReference type="NCBI Taxonomy" id="410659"/>
    <lineage>
        <taxon>unclassified sequences</taxon>
        <taxon>metagenomes</taxon>
        <taxon>ecological metagenomes</taxon>
    </lineage>
</organism>
<dbReference type="GO" id="GO:0003700">
    <property type="term" value="F:DNA-binding transcription factor activity"/>
    <property type="evidence" value="ECO:0007669"/>
    <property type="project" value="TreeGrafter"/>
</dbReference>
<evidence type="ECO:0000256" key="3">
    <source>
        <dbReference type="ARBA" id="ARBA00023163"/>
    </source>
</evidence>
<keyword evidence="3" id="KW-0804">Transcription</keyword>
<accession>A0A1J5T271</accession>
<dbReference type="InterPro" id="IPR005471">
    <property type="entry name" value="Tscrpt_reg_IclR_N"/>
</dbReference>
<dbReference type="Gene3D" id="1.10.10.10">
    <property type="entry name" value="Winged helix-like DNA-binding domain superfamily/Winged helix DNA-binding domain"/>
    <property type="match status" value="1"/>
</dbReference>
<evidence type="ECO:0000259" key="5">
    <source>
        <dbReference type="PROSITE" id="PS51078"/>
    </source>
</evidence>
<dbReference type="SUPFAM" id="SSF46785">
    <property type="entry name" value="Winged helix' DNA-binding domain"/>
    <property type="match status" value="1"/>
</dbReference>
<dbReference type="GO" id="GO:0003677">
    <property type="term" value="F:DNA binding"/>
    <property type="evidence" value="ECO:0007669"/>
    <property type="project" value="UniProtKB-KW"/>
</dbReference>
<dbReference type="InterPro" id="IPR036390">
    <property type="entry name" value="WH_DNA-bd_sf"/>
</dbReference>
<dbReference type="EMBL" id="MLJW01000010">
    <property type="protein sequence ID" value="OIR14969.1"/>
    <property type="molecule type" value="Genomic_DNA"/>
</dbReference>
<dbReference type="PROSITE" id="PS51077">
    <property type="entry name" value="HTH_ICLR"/>
    <property type="match status" value="1"/>
</dbReference>
<name>A0A1J5T271_9ZZZZ</name>
<dbReference type="InterPro" id="IPR029016">
    <property type="entry name" value="GAF-like_dom_sf"/>
</dbReference>
<dbReference type="Pfam" id="PF09339">
    <property type="entry name" value="HTH_IclR"/>
    <property type="match status" value="1"/>
</dbReference>
<protein>
    <submittedName>
        <fullName evidence="6">Pectin degradation repressor protein KdgR</fullName>
    </submittedName>
</protein>
<dbReference type="SMART" id="SM00346">
    <property type="entry name" value="HTH_ICLR"/>
    <property type="match status" value="1"/>
</dbReference>
<dbReference type="InterPro" id="IPR014757">
    <property type="entry name" value="Tscrpt_reg_IclR_C"/>
</dbReference>
<feature type="domain" description="HTH iclR-type" evidence="4">
    <location>
        <begin position="18"/>
        <end position="78"/>
    </location>
</feature>
<proteinExistence type="predicted"/>
<dbReference type="InterPro" id="IPR036388">
    <property type="entry name" value="WH-like_DNA-bd_sf"/>
</dbReference>
<dbReference type="Pfam" id="PF01614">
    <property type="entry name" value="IclR_C"/>
    <property type="match status" value="1"/>
</dbReference>
<dbReference type="PROSITE" id="PS51078">
    <property type="entry name" value="ICLR_ED"/>
    <property type="match status" value="1"/>
</dbReference>
<evidence type="ECO:0000259" key="4">
    <source>
        <dbReference type="PROSITE" id="PS51077"/>
    </source>
</evidence>
<evidence type="ECO:0000313" key="6">
    <source>
        <dbReference type="EMBL" id="OIR14969.1"/>
    </source>
</evidence>
<gene>
    <name evidence="6" type="primary">kdgR_1</name>
    <name evidence="6" type="ORF">GALL_40870</name>
</gene>
<feature type="domain" description="IclR-ED" evidence="5">
    <location>
        <begin position="79"/>
        <end position="262"/>
    </location>
</feature>
<keyword evidence="1" id="KW-0805">Transcription regulation</keyword>
<keyword evidence="2" id="KW-0238">DNA-binding</keyword>
<dbReference type="AlphaFoldDB" id="A0A1J5T271"/>
<reference evidence="6" key="1">
    <citation type="submission" date="2016-10" db="EMBL/GenBank/DDBJ databases">
        <title>Sequence of Gallionella enrichment culture.</title>
        <authorList>
            <person name="Poehlein A."/>
            <person name="Muehling M."/>
            <person name="Daniel R."/>
        </authorList>
    </citation>
    <scope>NUCLEOTIDE SEQUENCE</scope>
</reference>
<dbReference type="SUPFAM" id="SSF55781">
    <property type="entry name" value="GAF domain-like"/>
    <property type="match status" value="1"/>
</dbReference>
<dbReference type="Gene3D" id="3.30.450.40">
    <property type="match status" value="1"/>
</dbReference>
<sequence>MSALTQRPDVATGERYVIPNLRNACRILKLLGRHPEGLKVADLARMLKVPVTTTLRITTTLHLEGFVRKQDGRFKPGPMLIQLGSAALAATEVRVLALPLLQKLTAITDETSHLAVPCDERSLIVAVQDSAHPLRAASRPGFLAELHCSSTGKVFLAFLHQRDIPGILTREPPTRHTSNTMVDLREIQREADLTRERGFSLDNEEFNAGVRCLAAPVFSADGSVVAALGITASTLRFSLDRIPEISTKVRAVATELSQLIGYNGSA</sequence>
<evidence type="ECO:0000256" key="1">
    <source>
        <dbReference type="ARBA" id="ARBA00023015"/>
    </source>
</evidence>
<dbReference type="PANTHER" id="PTHR30136:SF24">
    <property type="entry name" value="HTH-TYPE TRANSCRIPTIONAL REPRESSOR ALLR"/>
    <property type="match status" value="1"/>
</dbReference>